<dbReference type="GeneID" id="69059212"/>
<proteinExistence type="inferred from homology"/>
<comment type="similarity">
    <text evidence="1">Belongs to the NAD(P)H dehydrogenase (quinone) family.</text>
</comment>
<organism evidence="4 5">
    <name type="scientific">Lentilactobacillus hilgardii</name>
    <name type="common">Lactobacillus hilgardii</name>
    <dbReference type="NCBI Taxonomy" id="1588"/>
    <lineage>
        <taxon>Bacteria</taxon>
        <taxon>Bacillati</taxon>
        <taxon>Bacillota</taxon>
        <taxon>Bacilli</taxon>
        <taxon>Lactobacillales</taxon>
        <taxon>Lactobacillaceae</taxon>
        <taxon>Lentilactobacillus</taxon>
    </lineage>
</organism>
<evidence type="ECO:0000259" key="3">
    <source>
        <dbReference type="Pfam" id="PF02525"/>
    </source>
</evidence>
<dbReference type="Gene3D" id="3.40.50.360">
    <property type="match status" value="1"/>
</dbReference>
<evidence type="ECO:0000256" key="2">
    <source>
        <dbReference type="ARBA" id="ARBA00023002"/>
    </source>
</evidence>
<name>A0A6P1E6F5_LENHI</name>
<evidence type="ECO:0000313" key="4">
    <source>
        <dbReference type="EMBL" id="QHB52966.1"/>
    </source>
</evidence>
<dbReference type="SMR" id="A0A6P1E6F5"/>
<dbReference type="PANTHER" id="PTHR10204">
    <property type="entry name" value="NAD P H OXIDOREDUCTASE-RELATED"/>
    <property type="match status" value="1"/>
</dbReference>
<evidence type="ECO:0000313" key="5">
    <source>
        <dbReference type="Proteomes" id="UP000465035"/>
    </source>
</evidence>
<dbReference type="SUPFAM" id="SSF52218">
    <property type="entry name" value="Flavoproteins"/>
    <property type="match status" value="1"/>
</dbReference>
<dbReference type="AlphaFoldDB" id="A0A6P1E6F5"/>
<dbReference type="RefSeq" id="WP_004466235.1">
    <property type="nucleotide sequence ID" value="NZ_CABKOL010000104.1"/>
</dbReference>
<dbReference type="Pfam" id="PF02525">
    <property type="entry name" value="Flavodoxin_2"/>
    <property type="match status" value="1"/>
</dbReference>
<dbReference type="GO" id="GO:0003955">
    <property type="term" value="F:NAD(P)H dehydrogenase (quinone) activity"/>
    <property type="evidence" value="ECO:0007669"/>
    <property type="project" value="TreeGrafter"/>
</dbReference>
<dbReference type="InterPro" id="IPR003680">
    <property type="entry name" value="Flavodoxin_fold"/>
</dbReference>
<feature type="domain" description="Flavodoxin-like fold" evidence="3">
    <location>
        <begin position="3"/>
        <end position="188"/>
    </location>
</feature>
<keyword evidence="2" id="KW-0560">Oxidoreductase</keyword>
<gene>
    <name evidence="4" type="ORF">GQR93_12585</name>
</gene>
<dbReference type="InterPro" id="IPR051545">
    <property type="entry name" value="NAD(P)H_dehydrogenase_qn"/>
</dbReference>
<accession>A0A6P1E6F5</accession>
<reference evidence="4 5" key="1">
    <citation type="submission" date="2019-12" db="EMBL/GenBank/DDBJ databases">
        <title>Lactobacillus hilgardii FLUB.</title>
        <authorList>
            <person name="Gustaw K."/>
        </authorList>
    </citation>
    <scope>NUCLEOTIDE SEQUENCE [LARGE SCALE GENOMIC DNA]</scope>
    <source>
        <strain evidence="4 5">FLUB</strain>
    </source>
</reference>
<dbReference type="GO" id="GO:0005829">
    <property type="term" value="C:cytosol"/>
    <property type="evidence" value="ECO:0007669"/>
    <property type="project" value="TreeGrafter"/>
</dbReference>
<protein>
    <submittedName>
        <fullName evidence="4">Flavodoxin family protein</fullName>
    </submittedName>
</protein>
<dbReference type="InterPro" id="IPR029039">
    <property type="entry name" value="Flavoprotein-like_sf"/>
</dbReference>
<evidence type="ECO:0000256" key="1">
    <source>
        <dbReference type="ARBA" id="ARBA00006252"/>
    </source>
</evidence>
<dbReference type="EMBL" id="CP047121">
    <property type="protein sequence ID" value="QHB52966.1"/>
    <property type="molecule type" value="Genomic_DNA"/>
</dbReference>
<dbReference type="PANTHER" id="PTHR10204:SF34">
    <property type="entry name" value="NAD(P)H DEHYDROGENASE [QUINONE] 1 ISOFORM 1"/>
    <property type="match status" value="1"/>
</dbReference>
<dbReference type="Proteomes" id="UP000465035">
    <property type="component" value="Chromosome"/>
</dbReference>
<sequence length="198" mass="22788">MMKKIVVVYCHPYNQSFNHAVLEQVLTNLHHQNMTPELIDLYAEQFTPVYDAEELRLFHQGKTHDPLVTKYLNMLRNADGIIFITPVWWNDLPGMLKGFIDKVMKEGEGLSHTVTKTGVHGELTNLKHAYVFTTSTSPTFYLRMWCGNAIRKIFIKVTLKQLGIKSGTWLNFGSISTSKPEKRQTYLKKCGEMTLDFS</sequence>